<comment type="similarity">
    <text evidence="2">Belongs to the GMC oxidoreductase family.</text>
</comment>
<evidence type="ECO:0000256" key="3">
    <source>
        <dbReference type="ARBA" id="ARBA00022630"/>
    </source>
</evidence>
<dbReference type="InterPro" id="IPR007867">
    <property type="entry name" value="GMC_OxRtase_C"/>
</dbReference>
<protein>
    <recommendedName>
        <fullName evidence="6">Glucose-methanol-choline oxidoreductase C-terminal domain-containing protein</fullName>
    </recommendedName>
</protein>
<dbReference type="InterPro" id="IPR051473">
    <property type="entry name" value="P2Ox-like"/>
</dbReference>
<evidence type="ECO:0000256" key="1">
    <source>
        <dbReference type="ARBA" id="ARBA00001974"/>
    </source>
</evidence>
<feature type="non-terminal residue" evidence="7">
    <location>
        <position position="1"/>
    </location>
</feature>
<dbReference type="AlphaFoldDB" id="A0A383DQR7"/>
<evidence type="ECO:0000256" key="2">
    <source>
        <dbReference type="ARBA" id="ARBA00010790"/>
    </source>
</evidence>
<dbReference type="EMBL" id="UINC01219398">
    <property type="protein sequence ID" value="SVE46846.1"/>
    <property type="molecule type" value="Genomic_DNA"/>
</dbReference>
<gene>
    <name evidence="7" type="ORF">METZ01_LOCUS499700</name>
</gene>
<dbReference type="PANTHER" id="PTHR42784">
    <property type="entry name" value="PYRANOSE 2-OXIDASE"/>
    <property type="match status" value="1"/>
</dbReference>
<reference evidence="7" key="1">
    <citation type="submission" date="2018-05" db="EMBL/GenBank/DDBJ databases">
        <authorList>
            <person name="Lanie J.A."/>
            <person name="Ng W.-L."/>
            <person name="Kazmierczak K.M."/>
            <person name="Andrzejewski T.M."/>
            <person name="Davidsen T.M."/>
            <person name="Wayne K.J."/>
            <person name="Tettelin H."/>
            <person name="Glass J.I."/>
            <person name="Rusch D."/>
            <person name="Podicherti R."/>
            <person name="Tsui H.-C.T."/>
            <person name="Winkler M.E."/>
        </authorList>
    </citation>
    <scope>NUCLEOTIDE SEQUENCE</scope>
</reference>
<comment type="cofactor">
    <cofactor evidence="1">
        <name>FAD</name>
        <dbReference type="ChEBI" id="CHEBI:57692"/>
    </cofactor>
</comment>
<dbReference type="GO" id="GO:0016614">
    <property type="term" value="F:oxidoreductase activity, acting on CH-OH group of donors"/>
    <property type="evidence" value="ECO:0007669"/>
    <property type="project" value="InterPro"/>
</dbReference>
<accession>A0A383DQR7</accession>
<keyword evidence="5" id="KW-0560">Oxidoreductase</keyword>
<dbReference type="PANTHER" id="PTHR42784:SF1">
    <property type="entry name" value="PYRANOSE 2-OXIDASE"/>
    <property type="match status" value="1"/>
</dbReference>
<keyword evidence="4" id="KW-0274">FAD</keyword>
<dbReference type="Pfam" id="PF05199">
    <property type="entry name" value="GMC_oxred_C"/>
    <property type="match status" value="1"/>
</dbReference>
<keyword evidence="3" id="KW-0285">Flavoprotein</keyword>
<dbReference type="InterPro" id="IPR036188">
    <property type="entry name" value="FAD/NAD-bd_sf"/>
</dbReference>
<sequence>LGKVRIESDIKQLFTNLEAGLAAHHIGTTRMSKSKKTGVVDENCKSHSIDNLYIGGSSVFPTGSATNPTFTILAMSMRLADHLKNNVLKNV</sequence>
<dbReference type="SUPFAM" id="SSF51905">
    <property type="entry name" value="FAD/NAD(P)-binding domain"/>
    <property type="match status" value="1"/>
</dbReference>
<organism evidence="7">
    <name type="scientific">marine metagenome</name>
    <dbReference type="NCBI Taxonomy" id="408172"/>
    <lineage>
        <taxon>unclassified sequences</taxon>
        <taxon>metagenomes</taxon>
        <taxon>ecological metagenomes</taxon>
    </lineage>
</organism>
<dbReference type="Gene3D" id="3.50.50.60">
    <property type="entry name" value="FAD/NAD(P)-binding domain"/>
    <property type="match status" value="1"/>
</dbReference>
<evidence type="ECO:0000256" key="4">
    <source>
        <dbReference type="ARBA" id="ARBA00022827"/>
    </source>
</evidence>
<evidence type="ECO:0000313" key="7">
    <source>
        <dbReference type="EMBL" id="SVE46846.1"/>
    </source>
</evidence>
<name>A0A383DQR7_9ZZZZ</name>
<proteinExistence type="inferred from homology"/>
<evidence type="ECO:0000256" key="5">
    <source>
        <dbReference type="ARBA" id="ARBA00023002"/>
    </source>
</evidence>
<feature type="domain" description="Glucose-methanol-choline oxidoreductase C-terminal" evidence="6">
    <location>
        <begin position="18"/>
        <end position="75"/>
    </location>
</feature>
<evidence type="ECO:0000259" key="6">
    <source>
        <dbReference type="Pfam" id="PF05199"/>
    </source>
</evidence>